<dbReference type="SUPFAM" id="SSF56784">
    <property type="entry name" value="HAD-like"/>
    <property type="match status" value="1"/>
</dbReference>
<gene>
    <name evidence="1" type="ORF">COT97_03165</name>
</gene>
<organism evidence="1 2">
    <name type="scientific">Candidatus Falkowbacteria bacterium CG10_big_fil_rev_8_21_14_0_10_39_11</name>
    <dbReference type="NCBI Taxonomy" id="1974565"/>
    <lineage>
        <taxon>Bacteria</taxon>
        <taxon>Candidatus Falkowiibacteriota</taxon>
    </lineage>
</organism>
<dbReference type="Pfam" id="PF00702">
    <property type="entry name" value="Hydrolase"/>
    <property type="match status" value="1"/>
</dbReference>
<name>A0A2H0V4V4_9BACT</name>
<accession>A0A2H0V4V4</accession>
<dbReference type="Proteomes" id="UP000229901">
    <property type="component" value="Unassembled WGS sequence"/>
</dbReference>
<sequence length="136" mass="14986">MINTVLLDLYGVLYPDQNNQATNFIAKIKDLGIRIIAVTNLSPDSARQICDQHSIITAYICQEIGLDKTDPQLYEKILEDNDLTTASMIMLDDTCANLAAAKMVGIKTVYFGQNACPGSDEVINSLSDFLLILNKK</sequence>
<dbReference type="EMBL" id="PFAP01000019">
    <property type="protein sequence ID" value="PIR94102.1"/>
    <property type="molecule type" value="Genomic_DNA"/>
</dbReference>
<evidence type="ECO:0008006" key="3">
    <source>
        <dbReference type="Google" id="ProtNLM"/>
    </source>
</evidence>
<proteinExistence type="predicted"/>
<dbReference type="CDD" id="cd01427">
    <property type="entry name" value="HAD_like"/>
    <property type="match status" value="1"/>
</dbReference>
<dbReference type="Gene3D" id="3.40.50.1000">
    <property type="entry name" value="HAD superfamily/HAD-like"/>
    <property type="match status" value="1"/>
</dbReference>
<dbReference type="InterPro" id="IPR036412">
    <property type="entry name" value="HAD-like_sf"/>
</dbReference>
<evidence type="ECO:0000313" key="2">
    <source>
        <dbReference type="Proteomes" id="UP000229901"/>
    </source>
</evidence>
<reference evidence="2" key="1">
    <citation type="submission" date="2017-09" db="EMBL/GenBank/DDBJ databases">
        <title>Depth-based differentiation of microbial function through sediment-hosted aquifers and enrichment of novel symbionts in the deep terrestrial subsurface.</title>
        <authorList>
            <person name="Probst A.J."/>
            <person name="Ladd B."/>
            <person name="Jarett J.K."/>
            <person name="Geller-Mcgrath D.E."/>
            <person name="Sieber C.M.K."/>
            <person name="Emerson J.B."/>
            <person name="Anantharaman K."/>
            <person name="Thomas B.C."/>
            <person name="Malmstrom R."/>
            <person name="Stieglmeier M."/>
            <person name="Klingl A."/>
            <person name="Woyke T."/>
            <person name="Ryan C.M."/>
            <person name="Banfield J.F."/>
        </authorList>
    </citation>
    <scope>NUCLEOTIDE SEQUENCE [LARGE SCALE GENOMIC DNA]</scope>
</reference>
<dbReference type="AlphaFoldDB" id="A0A2H0V4V4"/>
<evidence type="ECO:0000313" key="1">
    <source>
        <dbReference type="EMBL" id="PIR94102.1"/>
    </source>
</evidence>
<comment type="caution">
    <text evidence="1">The sequence shown here is derived from an EMBL/GenBank/DDBJ whole genome shotgun (WGS) entry which is preliminary data.</text>
</comment>
<protein>
    <recommendedName>
        <fullName evidence="3">HAD family hydrolase</fullName>
    </recommendedName>
</protein>
<dbReference type="InterPro" id="IPR023214">
    <property type="entry name" value="HAD_sf"/>
</dbReference>